<dbReference type="InterPro" id="IPR013096">
    <property type="entry name" value="Cupin_2"/>
</dbReference>
<evidence type="ECO:0000313" key="2">
    <source>
        <dbReference type="EMBL" id="CEJ89679.1"/>
    </source>
</evidence>
<dbReference type="Pfam" id="PF07883">
    <property type="entry name" value="Cupin_2"/>
    <property type="match status" value="1"/>
</dbReference>
<dbReference type="AlphaFoldDB" id="A0A0A1T4G9"/>
<accession>A0A0A1T4G9</accession>
<dbReference type="InterPro" id="IPR014710">
    <property type="entry name" value="RmlC-like_jellyroll"/>
</dbReference>
<dbReference type="InterPro" id="IPR011051">
    <property type="entry name" value="RmlC_Cupin_sf"/>
</dbReference>
<evidence type="ECO:0000259" key="1">
    <source>
        <dbReference type="Pfam" id="PF07883"/>
    </source>
</evidence>
<gene>
    <name evidence="2" type="ORF">VHEMI05505</name>
</gene>
<name>A0A0A1T4G9_9HYPO</name>
<dbReference type="Proteomes" id="UP000039046">
    <property type="component" value="Unassembled WGS sequence"/>
</dbReference>
<organism evidence="2 3">
    <name type="scientific">[Torrubiella] hemipterigena</name>
    <dbReference type="NCBI Taxonomy" id="1531966"/>
    <lineage>
        <taxon>Eukaryota</taxon>
        <taxon>Fungi</taxon>
        <taxon>Dikarya</taxon>
        <taxon>Ascomycota</taxon>
        <taxon>Pezizomycotina</taxon>
        <taxon>Sordariomycetes</taxon>
        <taxon>Hypocreomycetidae</taxon>
        <taxon>Hypocreales</taxon>
        <taxon>Clavicipitaceae</taxon>
        <taxon>Clavicipitaceae incertae sedis</taxon>
        <taxon>'Torrubiella' clade</taxon>
    </lineage>
</organism>
<dbReference type="EMBL" id="CDHN01000003">
    <property type="protein sequence ID" value="CEJ89679.1"/>
    <property type="molecule type" value="Genomic_DNA"/>
</dbReference>
<feature type="domain" description="Cupin type-2" evidence="1">
    <location>
        <begin position="52"/>
        <end position="109"/>
    </location>
</feature>
<protein>
    <recommendedName>
        <fullName evidence="1">Cupin type-2 domain-containing protein</fullName>
    </recommendedName>
</protein>
<sequence length="188" mass="21146">MADQDVSALTLLKTLTVGKGQTMEIYVDESQPEDSIYRYTMDTISTGEEDLVIPPHWHKHHQEHFSVLQGKLEVTVNGKMSILNVGDEPMILERGAVHSMKAYKGEPVIFRERPDPPGIYKAIFFNDMFAKGGFPGVLHALRAFYDGDGYMALPFGSRLLDEIVSLLPKGCRAGVYACMHIPYFFFLD</sequence>
<dbReference type="OrthoDB" id="504210at2759"/>
<dbReference type="SUPFAM" id="SSF51182">
    <property type="entry name" value="RmlC-like cupins"/>
    <property type="match status" value="1"/>
</dbReference>
<keyword evidence="3" id="KW-1185">Reference proteome</keyword>
<proteinExistence type="predicted"/>
<dbReference type="Gene3D" id="2.60.120.10">
    <property type="entry name" value="Jelly Rolls"/>
    <property type="match status" value="1"/>
</dbReference>
<evidence type="ECO:0000313" key="3">
    <source>
        <dbReference type="Proteomes" id="UP000039046"/>
    </source>
</evidence>
<reference evidence="2 3" key="1">
    <citation type="journal article" date="2015" name="Genome Announc.">
        <title>Draft Genome Sequence and Gene Annotation of the Entomopathogenic Fungus Verticillium hemipterigenum.</title>
        <authorList>
            <person name="Horn F."/>
            <person name="Habel A."/>
            <person name="Scharf D.H."/>
            <person name="Dworschak J."/>
            <person name="Brakhage A.A."/>
            <person name="Guthke R."/>
            <person name="Hertweck C."/>
            <person name="Linde J."/>
        </authorList>
    </citation>
    <scope>NUCLEOTIDE SEQUENCE [LARGE SCALE GENOMIC DNA]</scope>
</reference>